<evidence type="ECO:0000313" key="4">
    <source>
        <dbReference type="EMBL" id="BBX83996.1"/>
    </source>
</evidence>
<feature type="domain" description="HTH tetR-type" evidence="3">
    <location>
        <begin position="4"/>
        <end position="64"/>
    </location>
</feature>
<dbReference type="EMBL" id="AP022577">
    <property type="protein sequence ID" value="BBX83996.1"/>
    <property type="molecule type" value="Genomic_DNA"/>
</dbReference>
<dbReference type="PROSITE" id="PS50977">
    <property type="entry name" value="HTH_TETR_2"/>
    <property type="match status" value="1"/>
</dbReference>
<feature type="DNA-binding region" description="H-T-H motif" evidence="2">
    <location>
        <begin position="27"/>
        <end position="46"/>
    </location>
</feature>
<dbReference type="PANTHER" id="PTHR30055:SF174">
    <property type="entry name" value="TRANSCRIPTIONAL REGULATORY PROTEIN (PROBABLY TETR-FAMILY)-RELATED"/>
    <property type="match status" value="1"/>
</dbReference>
<organism evidence="4 5">
    <name type="scientific">Mycolicibacterium aubagnense</name>
    <dbReference type="NCBI Taxonomy" id="319707"/>
    <lineage>
        <taxon>Bacteria</taxon>
        <taxon>Bacillati</taxon>
        <taxon>Actinomycetota</taxon>
        <taxon>Actinomycetes</taxon>
        <taxon>Mycobacteriales</taxon>
        <taxon>Mycobacteriaceae</taxon>
        <taxon>Mycolicibacterium</taxon>
    </lineage>
</organism>
<sequence length="202" mass="22342">MTPDQRRDQILDLGMAAFSVTPFEQVSMEDIAAQAEISRALIYHYFPSKKELFAALWTRAHEQLSAGSHFTPTGTVRDQVRAALVTYYSFYERNLTLVMIANRSAIAADPVVRDPITMELNGLRDRIVDSLDLTENGRDVIAVALSGWLALVREIALEWLGLQQISRDAAVDLCMSALDGLVGPHADLNRLPRGVTDSATAR</sequence>
<dbReference type="InterPro" id="IPR001647">
    <property type="entry name" value="HTH_TetR"/>
</dbReference>
<evidence type="ECO:0000313" key="5">
    <source>
        <dbReference type="Proteomes" id="UP000465609"/>
    </source>
</evidence>
<dbReference type="Proteomes" id="UP000465609">
    <property type="component" value="Chromosome"/>
</dbReference>
<evidence type="ECO:0000259" key="3">
    <source>
        <dbReference type="PROSITE" id="PS50977"/>
    </source>
</evidence>
<dbReference type="InterPro" id="IPR009057">
    <property type="entry name" value="Homeodomain-like_sf"/>
</dbReference>
<proteinExistence type="predicted"/>
<evidence type="ECO:0000256" key="1">
    <source>
        <dbReference type="ARBA" id="ARBA00023125"/>
    </source>
</evidence>
<dbReference type="SUPFAM" id="SSF46689">
    <property type="entry name" value="Homeodomain-like"/>
    <property type="match status" value="1"/>
</dbReference>
<accession>A0ABM7IBA4</accession>
<keyword evidence="1 2" id="KW-0238">DNA-binding</keyword>
<dbReference type="Pfam" id="PF00440">
    <property type="entry name" value="TetR_N"/>
    <property type="match status" value="1"/>
</dbReference>
<dbReference type="Gene3D" id="1.10.357.10">
    <property type="entry name" value="Tetracycline Repressor, domain 2"/>
    <property type="match status" value="1"/>
</dbReference>
<dbReference type="PANTHER" id="PTHR30055">
    <property type="entry name" value="HTH-TYPE TRANSCRIPTIONAL REGULATOR RUTR"/>
    <property type="match status" value="1"/>
</dbReference>
<evidence type="ECO:0000256" key="2">
    <source>
        <dbReference type="PROSITE-ProRule" id="PRU00335"/>
    </source>
</evidence>
<dbReference type="InterPro" id="IPR050109">
    <property type="entry name" value="HTH-type_TetR-like_transc_reg"/>
</dbReference>
<name>A0ABM7IBA4_9MYCO</name>
<protein>
    <submittedName>
        <fullName evidence="4">TetR family transcriptional regulator</fullName>
    </submittedName>
</protein>
<keyword evidence="5" id="KW-1185">Reference proteome</keyword>
<reference evidence="4 5" key="1">
    <citation type="journal article" date="2019" name="Emerg. Microbes Infect.">
        <title>Comprehensive subspecies identification of 175 nontuberculous mycobacteria species based on 7547 genomic profiles.</title>
        <authorList>
            <person name="Matsumoto Y."/>
            <person name="Kinjo T."/>
            <person name="Motooka D."/>
            <person name="Nabeya D."/>
            <person name="Jung N."/>
            <person name="Uechi K."/>
            <person name="Horii T."/>
            <person name="Iida T."/>
            <person name="Fujita J."/>
            <person name="Nakamura S."/>
        </authorList>
    </citation>
    <scope>NUCLEOTIDE SEQUENCE [LARGE SCALE GENOMIC DNA]</scope>
    <source>
        <strain evidence="4 5">JCM 15296</strain>
    </source>
</reference>
<gene>
    <name evidence="4" type="ORF">MAUB_18690</name>
</gene>